<dbReference type="InterPro" id="IPR035952">
    <property type="entry name" value="Rhomboid-like_sf"/>
</dbReference>
<sequence>MTVGSTGQRHDQRRGSPRTHGERLARWSLGMLVAFALWTAAFVGLSGVVAGWLGADMTGGDVAYIREWLPWSAVTLLWVLPLVVGVVLGGRAVRAGAGREGTAALVLNSLILTLVVAPSLVDRLLHL</sequence>
<comment type="subcellular location">
    <subcellularLocation>
        <location evidence="1">Membrane</location>
        <topology evidence="1">Multi-pass membrane protein</topology>
    </subcellularLocation>
</comment>
<feature type="transmembrane region" description="Helical" evidence="5">
    <location>
        <begin position="27"/>
        <end position="53"/>
    </location>
</feature>
<dbReference type="STRING" id="587636.SAMN05216199_0016"/>
<dbReference type="EMBL" id="FOHB01000010">
    <property type="protein sequence ID" value="SES47987.1"/>
    <property type="molecule type" value="Genomic_DNA"/>
</dbReference>
<dbReference type="SUPFAM" id="SSF144091">
    <property type="entry name" value="Rhomboid-like"/>
    <property type="match status" value="1"/>
</dbReference>
<accession>A0A1H9XQB7</accession>
<evidence type="ECO:0000256" key="2">
    <source>
        <dbReference type="ARBA" id="ARBA00022692"/>
    </source>
</evidence>
<dbReference type="GO" id="GO:0016020">
    <property type="term" value="C:membrane"/>
    <property type="evidence" value="ECO:0007669"/>
    <property type="project" value="UniProtKB-SubCell"/>
</dbReference>
<feature type="transmembrane region" description="Helical" evidence="5">
    <location>
        <begin position="68"/>
        <end position="90"/>
    </location>
</feature>
<name>A0A1H9XQB7_9MICO</name>
<proteinExistence type="predicted"/>
<gene>
    <name evidence="6" type="ORF">SAMN05216199_0016</name>
</gene>
<evidence type="ECO:0000256" key="3">
    <source>
        <dbReference type="ARBA" id="ARBA00022989"/>
    </source>
</evidence>
<keyword evidence="3 5" id="KW-1133">Transmembrane helix</keyword>
<evidence type="ECO:0000256" key="4">
    <source>
        <dbReference type="ARBA" id="ARBA00023136"/>
    </source>
</evidence>
<feature type="transmembrane region" description="Helical" evidence="5">
    <location>
        <begin position="102"/>
        <end position="121"/>
    </location>
</feature>
<keyword evidence="2 5" id="KW-0812">Transmembrane</keyword>
<reference evidence="7" key="1">
    <citation type="submission" date="2016-10" db="EMBL/GenBank/DDBJ databases">
        <authorList>
            <person name="Varghese N."/>
            <person name="Submissions S."/>
        </authorList>
    </citation>
    <scope>NUCLEOTIDE SEQUENCE [LARGE SCALE GENOMIC DNA]</scope>
    <source>
        <strain evidence="7">CGMCC 1.6963</strain>
    </source>
</reference>
<evidence type="ECO:0000313" key="6">
    <source>
        <dbReference type="EMBL" id="SES47987.1"/>
    </source>
</evidence>
<dbReference type="RefSeq" id="WP_091762332.1">
    <property type="nucleotide sequence ID" value="NZ_FOHB01000010.1"/>
</dbReference>
<evidence type="ECO:0000313" key="7">
    <source>
        <dbReference type="Proteomes" id="UP000199019"/>
    </source>
</evidence>
<evidence type="ECO:0000256" key="1">
    <source>
        <dbReference type="ARBA" id="ARBA00004141"/>
    </source>
</evidence>
<keyword evidence="7" id="KW-1185">Reference proteome</keyword>
<protein>
    <submittedName>
        <fullName evidence="6">Uncharacterized protein</fullName>
    </submittedName>
</protein>
<evidence type="ECO:0000256" key="5">
    <source>
        <dbReference type="SAM" id="Phobius"/>
    </source>
</evidence>
<dbReference type="Proteomes" id="UP000199019">
    <property type="component" value="Unassembled WGS sequence"/>
</dbReference>
<keyword evidence="4 5" id="KW-0472">Membrane</keyword>
<dbReference type="AlphaFoldDB" id="A0A1H9XQB7"/>
<organism evidence="6 7">
    <name type="scientific">Pedococcus cremeus</name>
    <dbReference type="NCBI Taxonomy" id="587636"/>
    <lineage>
        <taxon>Bacteria</taxon>
        <taxon>Bacillati</taxon>
        <taxon>Actinomycetota</taxon>
        <taxon>Actinomycetes</taxon>
        <taxon>Micrococcales</taxon>
        <taxon>Intrasporangiaceae</taxon>
        <taxon>Pedococcus</taxon>
    </lineage>
</organism>